<dbReference type="GO" id="GO:0001755">
    <property type="term" value="P:neural crest cell migration"/>
    <property type="evidence" value="ECO:0007669"/>
    <property type="project" value="TreeGrafter"/>
</dbReference>
<gene>
    <name evidence="1" type="ORF">HJG59_016268</name>
</gene>
<dbReference type="GO" id="GO:0005886">
    <property type="term" value="C:plasma membrane"/>
    <property type="evidence" value="ECO:0007669"/>
    <property type="project" value="TreeGrafter"/>
</dbReference>
<evidence type="ECO:0000313" key="2">
    <source>
        <dbReference type="Proteomes" id="UP000550707"/>
    </source>
</evidence>
<proteinExistence type="predicted"/>
<comment type="caution">
    <text evidence="1">The sequence shown here is derived from an EMBL/GenBank/DDBJ whole genome shotgun (WGS) entry which is preliminary data.</text>
</comment>
<dbReference type="GO" id="GO:0007411">
    <property type="term" value="P:axon guidance"/>
    <property type="evidence" value="ECO:0007669"/>
    <property type="project" value="TreeGrafter"/>
</dbReference>
<dbReference type="Proteomes" id="UP000550707">
    <property type="component" value="Unassembled WGS sequence"/>
</dbReference>
<reference evidence="1 2" key="1">
    <citation type="journal article" date="2020" name="Nature">
        <title>Six reference-quality genomes reveal evolution of bat adaptations.</title>
        <authorList>
            <person name="Jebb D."/>
            <person name="Huang Z."/>
            <person name="Pippel M."/>
            <person name="Hughes G.M."/>
            <person name="Lavrichenko K."/>
            <person name="Devanna P."/>
            <person name="Winkler S."/>
            <person name="Jermiin L.S."/>
            <person name="Skirmuntt E.C."/>
            <person name="Katzourakis A."/>
            <person name="Burkitt-Gray L."/>
            <person name="Ray D.A."/>
            <person name="Sullivan K.A.M."/>
            <person name="Roscito J.G."/>
            <person name="Kirilenko B.M."/>
            <person name="Davalos L.M."/>
            <person name="Corthals A.P."/>
            <person name="Power M.L."/>
            <person name="Jones G."/>
            <person name="Ransome R.D."/>
            <person name="Dechmann D.K.N."/>
            <person name="Locatelli A.G."/>
            <person name="Puechmaille S.J."/>
            <person name="Fedrigo O."/>
            <person name="Jarvis E.D."/>
            <person name="Hiller M."/>
            <person name="Vernes S.C."/>
            <person name="Myers E.W."/>
            <person name="Teeling E.C."/>
        </authorList>
    </citation>
    <scope>NUCLEOTIDE SEQUENCE [LARGE SCALE GENOMIC DNA]</scope>
    <source>
        <strain evidence="1">MMolMol1</strain>
        <tissue evidence="1">Muscle</tissue>
    </source>
</reference>
<dbReference type="GO" id="GO:0071526">
    <property type="term" value="P:semaphorin-plexin signaling pathway"/>
    <property type="evidence" value="ECO:0007669"/>
    <property type="project" value="TreeGrafter"/>
</dbReference>
<accession>A0A7J8BL41</accession>
<organism evidence="1 2">
    <name type="scientific">Molossus molossus</name>
    <name type="common">Pallas' mastiff bat</name>
    <name type="synonym">Vespertilio molossus</name>
    <dbReference type="NCBI Taxonomy" id="27622"/>
    <lineage>
        <taxon>Eukaryota</taxon>
        <taxon>Metazoa</taxon>
        <taxon>Chordata</taxon>
        <taxon>Craniata</taxon>
        <taxon>Vertebrata</taxon>
        <taxon>Euteleostomi</taxon>
        <taxon>Mammalia</taxon>
        <taxon>Eutheria</taxon>
        <taxon>Laurasiatheria</taxon>
        <taxon>Chiroptera</taxon>
        <taxon>Yangochiroptera</taxon>
        <taxon>Molossidae</taxon>
        <taxon>Molossus</taxon>
    </lineage>
</organism>
<name>A0A7J8BL41_MOLMO</name>
<evidence type="ECO:0000313" key="1">
    <source>
        <dbReference type="EMBL" id="KAF6399448.1"/>
    </source>
</evidence>
<protein>
    <submittedName>
        <fullName evidence="1">Semaphorin 4B</fullName>
    </submittedName>
</protein>
<dbReference type="PANTHER" id="PTHR11036">
    <property type="entry name" value="SEMAPHORIN"/>
    <property type="match status" value="1"/>
</dbReference>
<keyword evidence="2" id="KW-1185">Reference proteome</keyword>
<dbReference type="InterPro" id="IPR027231">
    <property type="entry name" value="Semaphorin"/>
</dbReference>
<sequence length="245" mass="26249">MRGEVGAGRRAVPAFEREESGDFKPWARGLSKMKGVLWAAPGKETVQGRGRCPRVQWSHLSRSGEDAMAGGTRPPSPLLLLLLLLPPPAIWGLVPRISLPLGSEERPFLRFQTENVSNYTALLLSRDGKTLYVGAREALFALNSSTSFLPGGRYQELLWSADAERKYQCSFKGKDPQVSQRLKGTWAAGGMKGGGPGPRTAAGVGADAASCGGRAWASEMARAGSESWTSRCASLSLRVPTCKMG</sequence>
<dbReference type="Gene3D" id="2.130.10.10">
    <property type="entry name" value="YVTN repeat-like/Quinoprotein amine dehydrogenase"/>
    <property type="match status" value="1"/>
</dbReference>
<dbReference type="EMBL" id="JACASF010000024">
    <property type="protein sequence ID" value="KAF6399448.1"/>
    <property type="molecule type" value="Genomic_DNA"/>
</dbReference>
<dbReference type="InterPro" id="IPR036352">
    <property type="entry name" value="Semap_dom_sf"/>
</dbReference>
<dbReference type="InterPro" id="IPR015943">
    <property type="entry name" value="WD40/YVTN_repeat-like_dom_sf"/>
</dbReference>
<dbReference type="SUPFAM" id="SSF101912">
    <property type="entry name" value="Sema domain"/>
    <property type="match status" value="1"/>
</dbReference>
<dbReference type="AlphaFoldDB" id="A0A7J8BL41"/>
<dbReference type="GO" id="GO:0030335">
    <property type="term" value="P:positive regulation of cell migration"/>
    <property type="evidence" value="ECO:0007669"/>
    <property type="project" value="TreeGrafter"/>
</dbReference>
<dbReference type="GO" id="GO:0030215">
    <property type="term" value="F:semaphorin receptor binding"/>
    <property type="evidence" value="ECO:0007669"/>
    <property type="project" value="InterPro"/>
</dbReference>
<dbReference type="GO" id="GO:0045499">
    <property type="term" value="F:chemorepellent activity"/>
    <property type="evidence" value="ECO:0007669"/>
    <property type="project" value="TreeGrafter"/>
</dbReference>
<dbReference type="PANTHER" id="PTHR11036:SF14">
    <property type="entry name" value="SEMAPHORIN-4B"/>
    <property type="match status" value="1"/>
</dbReference>